<keyword evidence="5" id="KW-1185">Reference proteome</keyword>
<organism evidence="3">
    <name type="scientific">Lamprotornis superbus</name>
    <dbReference type="NCBI Taxonomy" id="245042"/>
    <lineage>
        <taxon>Eukaryota</taxon>
        <taxon>Metazoa</taxon>
        <taxon>Chordata</taxon>
        <taxon>Craniata</taxon>
        <taxon>Vertebrata</taxon>
        <taxon>Euteleostomi</taxon>
        <taxon>Archelosauria</taxon>
        <taxon>Archosauria</taxon>
        <taxon>Dinosauria</taxon>
        <taxon>Saurischia</taxon>
        <taxon>Theropoda</taxon>
        <taxon>Coelurosauria</taxon>
        <taxon>Aves</taxon>
        <taxon>Neognathae</taxon>
        <taxon>Neoaves</taxon>
        <taxon>Telluraves</taxon>
        <taxon>Australaves</taxon>
        <taxon>Passeriformes</taxon>
        <taxon>Sturnidae</taxon>
        <taxon>Lamprotornis</taxon>
    </lineage>
</organism>
<reference evidence="4 5" key="2">
    <citation type="journal article" date="2021" name="J. Hered.">
        <title>Feather Gene Expression Elucidates the Developmental Basis of Plumage Iridescence in African Starlings.</title>
        <authorList>
            <person name="Rubenstein D.R."/>
            <person name="Corvelo A."/>
            <person name="MacManes M.D."/>
            <person name="Maia R."/>
            <person name="Narzisi G."/>
            <person name="Rousaki A."/>
            <person name="Vandenabeele P."/>
            <person name="Shawkey M.D."/>
            <person name="Solomon J."/>
        </authorList>
    </citation>
    <scope>NUCLEOTIDE SEQUENCE [LARGE SCALE GENOMIC DNA]</scope>
    <source>
        <strain evidence="4">SS15</strain>
    </source>
</reference>
<dbReference type="PROSITE" id="PS51450">
    <property type="entry name" value="LRR"/>
    <property type="match status" value="4"/>
</dbReference>
<dbReference type="GO" id="GO:0005737">
    <property type="term" value="C:cytoplasm"/>
    <property type="evidence" value="ECO:0007669"/>
    <property type="project" value="TreeGrafter"/>
</dbReference>
<dbReference type="EMBL" id="JADDUC020000004">
    <property type="protein sequence ID" value="KAI1239891.1"/>
    <property type="molecule type" value="Genomic_DNA"/>
</dbReference>
<gene>
    <name evidence="4" type="ORF">IHE44_0011329</name>
    <name evidence="3" type="ORF">IHE44_014903</name>
</gene>
<evidence type="ECO:0000313" key="5">
    <source>
        <dbReference type="Proteomes" id="UP000618051"/>
    </source>
</evidence>
<keyword evidence="1" id="KW-0433">Leucine-rich repeat</keyword>
<evidence type="ECO:0000313" key="3">
    <source>
        <dbReference type="EMBL" id="KAG0119104.1"/>
    </source>
</evidence>
<dbReference type="AlphaFoldDB" id="A0A835TWN6"/>
<keyword evidence="2" id="KW-0677">Repeat</keyword>
<sequence>MGTEKTAQMLLLPDCTSGLFLQSLQLQCYNGDACFISRSFFSFLFQQTSQASPCHGVGLFLQEKLNVNNMGHQVIIFDFSVIRGLWETRVKKNKERQRKEKERLEQSALERIKQEWNLILECRKKGIPQSKYLKNGFVDITEKNLDTPGKTPPLKKSHALSDGVNKEQNKFIFQLSGEQWTELPDSLKEQIYLKEWHVYNTLIQTIPAYIALFKDLRVLELSKNQINNLPAEIGCLKNLKVLNVSFNNLKSVPPELGDCENLEKLDLSGNMEITELPFELSNLKQLTFMDVSANKFHSIPICVLRMSNLQWLDISSNCLKDLPEDIDRLEELQTFLLQKNKLTYLPRALVNMPKLSLLVVSGDDLVEIPTAICESTTGLKFVSLKDSPVEKIVCEDTEEIIENEREREQVEKEFMKAYIEDLRERESTPSYTTKVTTDKTRSSRTFIRCCFTVLVNMFIFKFTRTATNLHAESKYSL</sequence>
<dbReference type="PANTHER" id="PTHR48051">
    <property type="match status" value="1"/>
</dbReference>
<dbReference type="OrthoDB" id="660555at2759"/>
<proteinExistence type="predicted"/>
<accession>A0A835TWN6</accession>
<comment type="caution">
    <text evidence="3">The sequence shown here is derived from an EMBL/GenBank/DDBJ whole genome shotgun (WGS) entry which is preliminary data.</text>
</comment>
<dbReference type="EMBL" id="JADDUC010000094">
    <property type="protein sequence ID" value="KAG0119104.1"/>
    <property type="molecule type" value="Genomic_DNA"/>
</dbReference>
<dbReference type="InterPro" id="IPR003591">
    <property type="entry name" value="Leu-rich_rpt_typical-subtyp"/>
</dbReference>
<evidence type="ECO:0000256" key="1">
    <source>
        <dbReference type="ARBA" id="ARBA00022614"/>
    </source>
</evidence>
<reference evidence="4" key="3">
    <citation type="submission" date="2022-01" db="EMBL/GenBank/DDBJ databases">
        <authorList>
            <person name="Rubenstein D.R."/>
        </authorList>
    </citation>
    <scope>NUCLEOTIDE SEQUENCE</scope>
    <source>
        <strain evidence="4">SS15</strain>
        <tissue evidence="4">Liver</tissue>
    </source>
</reference>
<dbReference type="InterPro" id="IPR050216">
    <property type="entry name" value="LRR_domain-containing"/>
</dbReference>
<evidence type="ECO:0000313" key="4">
    <source>
        <dbReference type="EMBL" id="KAI1239891.1"/>
    </source>
</evidence>
<dbReference type="Proteomes" id="UP000618051">
    <property type="component" value="Unassembled WGS sequence"/>
</dbReference>
<dbReference type="Gene3D" id="3.80.10.10">
    <property type="entry name" value="Ribonuclease Inhibitor"/>
    <property type="match status" value="2"/>
</dbReference>
<dbReference type="InterPro" id="IPR001611">
    <property type="entry name" value="Leu-rich_rpt"/>
</dbReference>
<evidence type="ECO:0000256" key="2">
    <source>
        <dbReference type="ARBA" id="ARBA00022737"/>
    </source>
</evidence>
<dbReference type="InterPro" id="IPR032675">
    <property type="entry name" value="LRR_dom_sf"/>
</dbReference>
<reference evidence="3" key="1">
    <citation type="submission" date="2020-10" db="EMBL/GenBank/DDBJ databases">
        <title>Feather gene expression reveals the developmental basis of iridescence in African starlings.</title>
        <authorList>
            <person name="Rubenstein D.R."/>
        </authorList>
    </citation>
    <scope>NUCLEOTIDE SEQUENCE</scope>
    <source>
        <strain evidence="3">SS15</strain>
        <tissue evidence="3">Liver</tissue>
    </source>
</reference>
<dbReference type="SUPFAM" id="SSF52058">
    <property type="entry name" value="L domain-like"/>
    <property type="match status" value="1"/>
</dbReference>
<dbReference type="Pfam" id="PF13855">
    <property type="entry name" value="LRR_8"/>
    <property type="match status" value="2"/>
</dbReference>
<dbReference type="SMART" id="SM00369">
    <property type="entry name" value="LRR_TYP"/>
    <property type="match status" value="5"/>
</dbReference>
<name>A0A835TWN6_9PASS</name>
<protein>
    <submittedName>
        <fullName evidence="4">Leucine-rich repeat-containing protein 2</fullName>
    </submittedName>
</protein>
<dbReference type="PANTHER" id="PTHR48051:SF1">
    <property type="entry name" value="RAS SUPPRESSOR PROTEIN 1"/>
    <property type="match status" value="1"/>
</dbReference>